<evidence type="ECO:0000256" key="5">
    <source>
        <dbReference type="SAM" id="Coils"/>
    </source>
</evidence>
<dbReference type="PANTHER" id="PTHR20544">
    <property type="entry name" value="CENTROSOMAL PROTEIN CEP135"/>
    <property type="match status" value="1"/>
</dbReference>
<keyword evidence="8" id="KW-1185">Reference proteome</keyword>
<dbReference type="EMBL" id="ABEU02000009">
    <property type="status" value="NOT_ANNOTATED_CDS"/>
    <property type="molecule type" value="Genomic_DNA"/>
</dbReference>
<evidence type="ECO:0000313" key="8">
    <source>
        <dbReference type="Proteomes" id="UP000006727"/>
    </source>
</evidence>
<evidence type="ECO:0000256" key="2">
    <source>
        <dbReference type="ARBA" id="ARBA00022490"/>
    </source>
</evidence>
<keyword evidence="5" id="KW-0175">Coiled coil</keyword>
<feature type="compositionally biased region" description="Low complexity" evidence="6">
    <location>
        <begin position="1226"/>
        <end position="1237"/>
    </location>
</feature>
<feature type="coiled-coil region" evidence="5">
    <location>
        <begin position="435"/>
        <end position="486"/>
    </location>
</feature>
<comment type="subcellular location">
    <subcellularLocation>
        <location evidence="1">Cytoplasm</location>
        <location evidence="1">Cytoskeleton</location>
        <location evidence="1">Microtubule organizing center</location>
        <location evidence="1">Centrosome</location>
        <location evidence="1">Centriole</location>
    </subcellularLocation>
</comment>
<dbReference type="AlphaFoldDB" id="A0A7I4FWM6"/>
<reference evidence="7 8" key="2">
    <citation type="journal article" date="2018" name="Plant J.">
        <title>The Physcomitrella patens chromosome-scale assembly reveals moss genome structure and evolution.</title>
        <authorList>
            <person name="Lang D."/>
            <person name="Ullrich K.K."/>
            <person name="Murat F."/>
            <person name="Fuchs J."/>
            <person name="Jenkins J."/>
            <person name="Haas F.B."/>
            <person name="Piednoel M."/>
            <person name="Gundlach H."/>
            <person name="Van Bel M."/>
            <person name="Meyberg R."/>
            <person name="Vives C."/>
            <person name="Morata J."/>
            <person name="Symeonidi A."/>
            <person name="Hiss M."/>
            <person name="Muchero W."/>
            <person name="Kamisugi Y."/>
            <person name="Saleh O."/>
            <person name="Blanc G."/>
            <person name="Decker E.L."/>
            <person name="van Gessel N."/>
            <person name="Grimwood J."/>
            <person name="Hayes R.D."/>
            <person name="Graham S.W."/>
            <person name="Gunter L.E."/>
            <person name="McDaniel S.F."/>
            <person name="Hoernstein S.N.W."/>
            <person name="Larsson A."/>
            <person name="Li F.W."/>
            <person name="Perroud P.F."/>
            <person name="Phillips J."/>
            <person name="Ranjan P."/>
            <person name="Rokshar D.S."/>
            <person name="Rothfels C.J."/>
            <person name="Schneider L."/>
            <person name="Shu S."/>
            <person name="Stevenson D.W."/>
            <person name="Thummler F."/>
            <person name="Tillich M."/>
            <person name="Villarreal Aguilar J.C."/>
            <person name="Widiez T."/>
            <person name="Wong G.K."/>
            <person name="Wymore A."/>
            <person name="Zhang Y."/>
            <person name="Zimmer A.D."/>
            <person name="Quatrano R.S."/>
            <person name="Mayer K.F.X."/>
            <person name="Goodstein D."/>
            <person name="Casacuberta J.M."/>
            <person name="Vandepoele K."/>
            <person name="Reski R."/>
            <person name="Cuming A.C."/>
            <person name="Tuskan G.A."/>
            <person name="Maumus F."/>
            <person name="Salse J."/>
            <person name="Schmutz J."/>
            <person name="Rensing S.A."/>
        </authorList>
    </citation>
    <scope>NUCLEOTIDE SEQUENCE [LARGE SCALE GENOMIC DNA]</scope>
    <source>
        <strain evidence="7 8">cv. Gransden 2004</strain>
    </source>
</reference>
<dbReference type="Gramene" id="Pp3c9_9040V3.2">
    <property type="protein sequence ID" value="Pp3c9_9040V3.2"/>
    <property type="gene ID" value="Pp3c9_9040"/>
</dbReference>
<evidence type="ECO:0000256" key="3">
    <source>
        <dbReference type="ARBA" id="ARBA00023212"/>
    </source>
</evidence>
<dbReference type="InterPro" id="IPR051877">
    <property type="entry name" value="Centriole_BasalBody_StrucProt"/>
</dbReference>
<keyword evidence="3" id="KW-0206">Cytoskeleton</keyword>
<accession>A0A7I4FWM6</accession>
<dbReference type="Proteomes" id="UP000006727">
    <property type="component" value="Chromosome 9"/>
</dbReference>
<reference evidence="7 8" key="1">
    <citation type="journal article" date="2008" name="Science">
        <title>The Physcomitrella genome reveals evolutionary insights into the conquest of land by plants.</title>
        <authorList>
            <person name="Rensing S."/>
            <person name="Lang D."/>
            <person name="Zimmer A."/>
            <person name="Terry A."/>
            <person name="Salamov A."/>
            <person name="Shapiro H."/>
            <person name="Nishiyama T."/>
            <person name="Perroud P.-F."/>
            <person name="Lindquist E."/>
            <person name="Kamisugi Y."/>
            <person name="Tanahashi T."/>
            <person name="Sakakibara K."/>
            <person name="Fujita T."/>
            <person name="Oishi K."/>
            <person name="Shin-I T."/>
            <person name="Kuroki Y."/>
            <person name="Toyoda A."/>
            <person name="Suzuki Y."/>
            <person name="Hashimoto A."/>
            <person name="Yamaguchi K."/>
            <person name="Sugano A."/>
            <person name="Kohara Y."/>
            <person name="Fujiyama A."/>
            <person name="Anterola A."/>
            <person name="Aoki S."/>
            <person name="Ashton N."/>
            <person name="Barbazuk W.B."/>
            <person name="Barker E."/>
            <person name="Bennetzen J."/>
            <person name="Bezanilla M."/>
            <person name="Blankenship R."/>
            <person name="Cho S.H."/>
            <person name="Dutcher S."/>
            <person name="Estelle M."/>
            <person name="Fawcett J.A."/>
            <person name="Gundlach H."/>
            <person name="Hanada K."/>
            <person name="Heyl A."/>
            <person name="Hicks K.A."/>
            <person name="Hugh J."/>
            <person name="Lohr M."/>
            <person name="Mayer K."/>
            <person name="Melkozernov A."/>
            <person name="Murata T."/>
            <person name="Nelson D."/>
            <person name="Pils B."/>
            <person name="Prigge M."/>
            <person name="Reiss B."/>
            <person name="Renner T."/>
            <person name="Rombauts S."/>
            <person name="Rushton P."/>
            <person name="Sanderfoot A."/>
            <person name="Schween G."/>
            <person name="Shiu S.-H."/>
            <person name="Stueber K."/>
            <person name="Theodoulou F.L."/>
            <person name="Tu H."/>
            <person name="Van de Peer Y."/>
            <person name="Verrier P.J."/>
            <person name="Waters E."/>
            <person name="Wood A."/>
            <person name="Yang L."/>
            <person name="Cove D."/>
            <person name="Cuming A."/>
            <person name="Hasebe M."/>
            <person name="Lucas S."/>
            <person name="Mishler D.B."/>
            <person name="Reski R."/>
            <person name="Grigoriev I."/>
            <person name="Quatrano R.S."/>
            <person name="Boore J.L."/>
        </authorList>
    </citation>
    <scope>NUCLEOTIDE SEQUENCE [LARGE SCALE GENOMIC DNA]</scope>
    <source>
        <strain evidence="7 8">cv. Gransden 2004</strain>
    </source>
</reference>
<dbReference type="PANTHER" id="PTHR20544:SF0">
    <property type="entry name" value="NUCLEOPROTEIN TPR_MLP1 DOMAIN-CONTAINING PROTEIN"/>
    <property type="match status" value="1"/>
</dbReference>
<name>A0A7I4FWM6_PHYPA</name>
<keyword evidence="2" id="KW-0963">Cytoplasm</keyword>
<evidence type="ECO:0000256" key="6">
    <source>
        <dbReference type="SAM" id="MobiDB-lite"/>
    </source>
</evidence>
<dbReference type="EnsemblPlants" id="Pp3c9_9040V3.2">
    <property type="protein sequence ID" value="Pp3c9_9040V3.2"/>
    <property type="gene ID" value="Pp3c9_9040"/>
</dbReference>
<feature type="coiled-coil region" evidence="5">
    <location>
        <begin position="832"/>
        <end position="905"/>
    </location>
</feature>
<dbReference type="InParanoid" id="A0A7I4FWM6"/>
<dbReference type="GO" id="GO:0005814">
    <property type="term" value="C:centriole"/>
    <property type="evidence" value="ECO:0007669"/>
    <property type="project" value="UniProtKB-SubCell"/>
</dbReference>
<feature type="region of interest" description="Disordered" evidence="6">
    <location>
        <begin position="1224"/>
        <end position="1244"/>
    </location>
</feature>
<feature type="compositionally biased region" description="Pro residues" evidence="6">
    <location>
        <begin position="171"/>
        <end position="184"/>
    </location>
</feature>
<feature type="region of interest" description="Disordered" evidence="6">
    <location>
        <begin position="1055"/>
        <end position="1076"/>
    </location>
</feature>
<comment type="similarity">
    <text evidence="4">Belongs to the CEP135/TSGA10 family.</text>
</comment>
<proteinExistence type="inferred from homology"/>
<organism evidence="7 8">
    <name type="scientific">Physcomitrium patens</name>
    <name type="common">Spreading-leaved earth moss</name>
    <name type="synonym">Physcomitrella patens</name>
    <dbReference type="NCBI Taxonomy" id="3218"/>
    <lineage>
        <taxon>Eukaryota</taxon>
        <taxon>Viridiplantae</taxon>
        <taxon>Streptophyta</taxon>
        <taxon>Embryophyta</taxon>
        <taxon>Bryophyta</taxon>
        <taxon>Bryophytina</taxon>
        <taxon>Bryopsida</taxon>
        <taxon>Funariidae</taxon>
        <taxon>Funariales</taxon>
        <taxon>Funariaceae</taxon>
        <taxon>Physcomitrium</taxon>
    </lineage>
</organism>
<evidence type="ECO:0000256" key="4">
    <source>
        <dbReference type="ARBA" id="ARBA00038123"/>
    </source>
</evidence>
<protein>
    <submittedName>
        <fullName evidence="7">Uncharacterized protein</fullName>
    </submittedName>
</protein>
<reference evidence="7" key="3">
    <citation type="submission" date="2020-12" db="UniProtKB">
        <authorList>
            <consortium name="EnsemblPlants"/>
        </authorList>
    </citation>
    <scope>IDENTIFICATION</scope>
</reference>
<evidence type="ECO:0000256" key="1">
    <source>
        <dbReference type="ARBA" id="ARBA00004114"/>
    </source>
</evidence>
<evidence type="ECO:0000313" key="7">
    <source>
        <dbReference type="EnsemblPlants" id="Pp3c9_9040V3.2"/>
    </source>
</evidence>
<sequence>MLKSNRSSHLAPLITRLQGWGYDISAVKPVAKVVEKLDSATLSLIERLVHDLTQLNGCSHDLRNQVNTLTGERDIEKQLLDRLRGENQRLLRENSELRAQTGEEQVQQWRAQSIHQLQELEIMNQALRSTLNLQTFAPPTDEQLLVLMFAIITNVAVDEKAAGQMTISKPLEPPAEPVSPPAPKPKSTSVENQKKLELIRVAETRCKKVEEELQKLKDGHSALQEQLASTKLEISSKNREIQELQSANRKALLNEAKEHLSVCKGISFLRSDLESIASELLFLQQVVVKYDNHSKLLMLLLMDYIINCKIQCSSSSSLSDWQHIEYVLRESNLEQKVNSIKGFISNLDQKEKELVKDMNGLDTQLGLVDSERTQLRNLLDELSKISMNVDILADHDLYKLNLSWKNLHHVKQDEDKSSAVHQQRFTKMMLSIKGKESIQRSLEKVEQLKAKLDDLESAMVDHETTVEALRAELSKKNEQLGFITDEKVAGEEALAASQLECNQLATLIRVRPVCLTSINSLLQHSTTVSIFGSGTNISLIVPLKVQEIDGSMAQLTSALAARTVERDRVNLKFYHLRISLHLKWIKVNQLRSLSETIIGQIWPFLTSQETEARITAEQEVQKKRELEEIRWKYSQLQGDHSGCSRSREESSLKVADTTSQLQLCMRRLETAERDVEQLKTLITQLDSTREELVDKLKNTFADQQMAEQRVAAMDMEIRRLSQDYAERTGEVNHLCGLLDAVGKERDHLQIEIVSLKSQLSMEEDTKKNLDERLGTKTSQLNAIKDLLQVSNSDIQMLKTEILQVVAERENVLNELRDVNSKLQYCEQMLCVKEKEEGEIMKMCRDLSEENQQLRVQIVDRDNQLQSQRYQVQSLEEAFQRSQAQVKTLDDENLRFNSDLKALERQGDLMSRSLAQQSGLLNDYQNEKVALMGQLNAMKGATADLEAKNSAAKRDLAALEAKQQHVNDMFAESQKEREAITSRYEQEHERVRELEQLLTCLRAQEHHLELESKEAGTKIAMMRDRLISLEDQVQTLQITRDAQNQEIMRLQASLNTKETEERLRGRPVASSPSLSSHSMDMQFHQNAADIAGSKAKIHDLEMKNFSLTGDLSKTANLYKDCFSQLQKAETHTQLIVWWLYISNGDQSRSAMKLNLEVRREYDHAISLLSKVDEDRVQLQRKCLELVAAADRAHQQKSCTPTHRDSKQADASRDIDALQKECHRLKQESNLTSTSSESSRLAGSWQ</sequence>
<feature type="region of interest" description="Disordered" evidence="6">
    <location>
        <begin position="168"/>
        <end position="193"/>
    </location>
</feature>
<feature type="coiled-coil region" evidence="5">
    <location>
        <begin position="73"/>
        <end position="112"/>
    </location>
</feature>
<feature type="coiled-coil region" evidence="5">
    <location>
        <begin position="661"/>
        <end position="695"/>
    </location>
</feature>